<comment type="caution">
    <text evidence="1">The sequence shown here is derived from an EMBL/GenBank/DDBJ whole genome shotgun (WGS) entry which is preliminary data.</text>
</comment>
<evidence type="ECO:0000313" key="1">
    <source>
        <dbReference type="EMBL" id="KAK7735179.1"/>
    </source>
</evidence>
<keyword evidence="2" id="KW-1185">Reference proteome</keyword>
<gene>
    <name evidence="1" type="ORF">SLS63_004167</name>
</gene>
<dbReference type="Proteomes" id="UP001430848">
    <property type="component" value="Unassembled WGS sequence"/>
</dbReference>
<reference evidence="1 2" key="1">
    <citation type="submission" date="2024-02" db="EMBL/GenBank/DDBJ databases">
        <title>De novo assembly and annotation of 12 fungi associated with fruit tree decline syndrome in Ontario, Canada.</title>
        <authorList>
            <person name="Sulman M."/>
            <person name="Ellouze W."/>
            <person name="Ilyukhin E."/>
        </authorList>
    </citation>
    <scope>NUCLEOTIDE SEQUENCE [LARGE SCALE GENOMIC DNA]</scope>
    <source>
        <strain evidence="1 2">M169</strain>
    </source>
</reference>
<accession>A0ABR1PF16</accession>
<dbReference type="EMBL" id="JAKNSF020000014">
    <property type="protein sequence ID" value="KAK7735179.1"/>
    <property type="molecule type" value="Genomic_DNA"/>
</dbReference>
<organism evidence="1 2">
    <name type="scientific">Diaporthe eres</name>
    <name type="common">Phomopsis oblonga</name>
    <dbReference type="NCBI Taxonomy" id="83184"/>
    <lineage>
        <taxon>Eukaryota</taxon>
        <taxon>Fungi</taxon>
        <taxon>Dikarya</taxon>
        <taxon>Ascomycota</taxon>
        <taxon>Pezizomycotina</taxon>
        <taxon>Sordariomycetes</taxon>
        <taxon>Sordariomycetidae</taxon>
        <taxon>Diaporthales</taxon>
        <taxon>Diaporthaceae</taxon>
        <taxon>Diaporthe</taxon>
        <taxon>Diaporthe eres species complex</taxon>
    </lineage>
</organism>
<evidence type="ECO:0000313" key="2">
    <source>
        <dbReference type="Proteomes" id="UP001430848"/>
    </source>
</evidence>
<name>A0ABR1PF16_DIAER</name>
<dbReference type="PANTHER" id="PTHR35605">
    <property type="entry name" value="ECP2 EFFECTOR PROTEIN DOMAIN-CONTAINING PROTEIN-RELATED"/>
    <property type="match status" value="1"/>
</dbReference>
<proteinExistence type="predicted"/>
<sequence length="135" mass="14512">MATIPSAADNTFSEAQDPIVSCVVNNYEKSYLSSYNEVADHLRNMPGNATLGNQPGGGWCFRYSCSNSLAIYGCNDNQADTQVPWATMATHADAIKVKCKTEIKVHGHWKDVVLGQAFDAGGWNVILGHKSGTGC</sequence>
<dbReference type="PANTHER" id="PTHR35605:SF1">
    <property type="entry name" value="ECP2 EFFECTOR PROTEIN DOMAIN-CONTAINING PROTEIN-RELATED"/>
    <property type="match status" value="1"/>
</dbReference>
<protein>
    <submittedName>
        <fullName evidence="1">Uncharacterized protein</fullName>
    </submittedName>
</protein>